<name>A0A1G2SHC5_9BACT</name>
<dbReference type="AlphaFoldDB" id="A0A1G2SHC5"/>
<dbReference type="Proteomes" id="UP000177987">
    <property type="component" value="Unassembled WGS sequence"/>
</dbReference>
<dbReference type="EMBL" id="MHUW01000007">
    <property type="protein sequence ID" value="OHA84049.1"/>
    <property type="molecule type" value="Genomic_DNA"/>
</dbReference>
<evidence type="ECO:0000313" key="3">
    <source>
        <dbReference type="Proteomes" id="UP000177987"/>
    </source>
</evidence>
<evidence type="ECO:0000256" key="1">
    <source>
        <dbReference type="SAM" id="MobiDB-lite"/>
    </source>
</evidence>
<sequence length="92" mass="10091">MKRRTIMFKVFFSLFRGKPKQEELCRCGCGVLEKFLPYDKGGAHETNLVAQTVQNPVSPKAQDFYDRFSAENNGTGDHVSRSRGGCGGGSSG</sequence>
<protein>
    <submittedName>
        <fullName evidence="2">Uncharacterized protein</fullName>
    </submittedName>
</protein>
<accession>A0A1G2SHC5</accession>
<comment type="caution">
    <text evidence="2">The sequence shown here is derived from an EMBL/GenBank/DDBJ whole genome shotgun (WGS) entry which is preliminary data.</text>
</comment>
<evidence type="ECO:0000313" key="2">
    <source>
        <dbReference type="EMBL" id="OHA84049.1"/>
    </source>
</evidence>
<feature type="region of interest" description="Disordered" evidence="1">
    <location>
        <begin position="68"/>
        <end position="92"/>
    </location>
</feature>
<reference evidence="2 3" key="1">
    <citation type="journal article" date="2016" name="Nat. Commun.">
        <title>Thousands of microbial genomes shed light on interconnected biogeochemical processes in an aquifer system.</title>
        <authorList>
            <person name="Anantharaman K."/>
            <person name="Brown C.T."/>
            <person name="Hug L.A."/>
            <person name="Sharon I."/>
            <person name="Castelle C.J."/>
            <person name="Probst A.J."/>
            <person name="Thomas B.C."/>
            <person name="Singh A."/>
            <person name="Wilkins M.J."/>
            <person name="Karaoz U."/>
            <person name="Brodie E.L."/>
            <person name="Williams K.H."/>
            <person name="Hubbard S.S."/>
            <person name="Banfield J.F."/>
        </authorList>
    </citation>
    <scope>NUCLEOTIDE SEQUENCE [LARGE SCALE GENOMIC DNA]</scope>
</reference>
<organism evidence="2 3">
    <name type="scientific">Candidatus Yonathbacteria bacterium RIFCSPLOWO2_01_FULL_47_33b</name>
    <dbReference type="NCBI Taxonomy" id="1802727"/>
    <lineage>
        <taxon>Bacteria</taxon>
        <taxon>Candidatus Yonathiibacteriota</taxon>
    </lineage>
</organism>
<gene>
    <name evidence="2" type="ORF">A2937_02545</name>
</gene>
<proteinExistence type="predicted"/>